<dbReference type="SMART" id="SM01218">
    <property type="entry name" value="FoP_duplication"/>
    <property type="match status" value="1"/>
</dbReference>
<dbReference type="EMBL" id="JABAYA010000190">
    <property type="protein sequence ID" value="KAF7722538.1"/>
    <property type="molecule type" value="Genomic_DNA"/>
</dbReference>
<feature type="compositionally biased region" description="Gly residues" evidence="2">
    <location>
        <begin position="146"/>
        <end position="157"/>
    </location>
</feature>
<reference evidence="4" key="1">
    <citation type="submission" date="2020-01" db="EMBL/GenBank/DDBJ databases">
        <title>Genome Sequencing of Three Apophysomyces-Like Fungal Strains Confirms a Novel Fungal Genus in the Mucoromycota with divergent Burkholderia-like Endosymbiotic Bacteria.</title>
        <authorList>
            <person name="Stajich J.E."/>
            <person name="Macias A.M."/>
            <person name="Carter-House D."/>
            <person name="Lovett B."/>
            <person name="Kasson L.R."/>
            <person name="Berry K."/>
            <person name="Grigoriev I."/>
            <person name="Chang Y."/>
            <person name="Spatafora J."/>
            <person name="Kasson M.T."/>
        </authorList>
    </citation>
    <scope>NUCLEOTIDE SEQUENCE</scope>
    <source>
        <strain evidence="4">NRRL A-21654</strain>
    </source>
</reference>
<dbReference type="Pfam" id="PF13865">
    <property type="entry name" value="FoP_duplication"/>
    <property type="match status" value="1"/>
</dbReference>
<evidence type="ECO:0000313" key="5">
    <source>
        <dbReference type="Proteomes" id="UP000605846"/>
    </source>
</evidence>
<keyword evidence="1" id="KW-0694">RNA-binding</keyword>
<proteinExistence type="predicted"/>
<evidence type="ECO:0000259" key="3">
    <source>
        <dbReference type="SMART" id="SM01218"/>
    </source>
</evidence>
<dbReference type="OrthoDB" id="5599506at2759"/>
<sequence>MAPTRNMFTQSAESTRTVTYSVGGLNERFSQLEKSHKTTTATTSQTQPRQSSVFSRIRGAKVNTNAAASGRKLSAGIQDRLGKPKNGGIRKSKGGPTPMIGVERSGPLRDRRAMTGSSRGRGNVNQNRKGVPARGASRGTASRGVARGGSKGSGNGARTGDKPKKMTSEDLDKALDDYMMKDPKTAQSKLDLELTSYMDEADDILMDL</sequence>
<feature type="compositionally biased region" description="Basic and acidic residues" evidence="2">
    <location>
        <begin position="159"/>
        <end position="173"/>
    </location>
</feature>
<feature type="compositionally biased region" description="Polar residues" evidence="2">
    <location>
        <begin position="115"/>
        <end position="128"/>
    </location>
</feature>
<evidence type="ECO:0000313" key="4">
    <source>
        <dbReference type="EMBL" id="KAF7722538.1"/>
    </source>
</evidence>
<feature type="domain" description="Chromatin target of PRMT1 protein C-terminal" evidence="3">
    <location>
        <begin position="107"/>
        <end position="204"/>
    </location>
</feature>
<keyword evidence="5" id="KW-1185">Reference proteome</keyword>
<feature type="region of interest" description="Disordered" evidence="2">
    <location>
        <begin position="32"/>
        <end position="173"/>
    </location>
</feature>
<comment type="caution">
    <text evidence="4">The sequence shown here is derived from an EMBL/GenBank/DDBJ whole genome shotgun (WGS) entry which is preliminary data.</text>
</comment>
<dbReference type="Proteomes" id="UP000605846">
    <property type="component" value="Unassembled WGS sequence"/>
</dbReference>
<dbReference type="AlphaFoldDB" id="A0A8H7EQT8"/>
<accession>A0A8H7EQT8</accession>
<evidence type="ECO:0000256" key="2">
    <source>
        <dbReference type="SAM" id="MobiDB-lite"/>
    </source>
</evidence>
<feature type="compositionally biased region" description="Low complexity" evidence="2">
    <location>
        <begin position="38"/>
        <end position="52"/>
    </location>
</feature>
<organism evidence="4 5">
    <name type="scientific">Apophysomyces ossiformis</name>
    <dbReference type="NCBI Taxonomy" id="679940"/>
    <lineage>
        <taxon>Eukaryota</taxon>
        <taxon>Fungi</taxon>
        <taxon>Fungi incertae sedis</taxon>
        <taxon>Mucoromycota</taxon>
        <taxon>Mucoromycotina</taxon>
        <taxon>Mucoromycetes</taxon>
        <taxon>Mucorales</taxon>
        <taxon>Mucorineae</taxon>
        <taxon>Mucoraceae</taxon>
        <taxon>Apophysomyces</taxon>
    </lineage>
</organism>
<evidence type="ECO:0000256" key="1">
    <source>
        <dbReference type="ARBA" id="ARBA00022884"/>
    </source>
</evidence>
<gene>
    <name evidence="4" type="ORF">EC973_003065</name>
</gene>
<dbReference type="GO" id="GO:0003723">
    <property type="term" value="F:RNA binding"/>
    <property type="evidence" value="ECO:0007669"/>
    <property type="project" value="UniProtKB-KW"/>
</dbReference>
<dbReference type="InterPro" id="IPR025715">
    <property type="entry name" value="FoP_C"/>
</dbReference>
<protein>
    <recommendedName>
        <fullName evidence="3">Chromatin target of PRMT1 protein C-terminal domain-containing protein</fullName>
    </recommendedName>
</protein>
<name>A0A8H7EQT8_9FUNG</name>